<reference evidence="1" key="2">
    <citation type="submission" date="2020-11" db="EMBL/GenBank/DDBJ databases">
        <authorList>
            <person name="McCartney M.A."/>
            <person name="Auch B."/>
            <person name="Kono T."/>
            <person name="Mallez S."/>
            <person name="Becker A."/>
            <person name="Gohl D.M."/>
            <person name="Silverstein K.A.T."/>
            <person name="Koren S."/>
            <person name="Bechman K.B."/>
            <person name="Herman A."/>
            <person name="Abrahante J.E."/>
            <person name="Garbe J."/>
        </authorList>
    </citation>
    <scope>NUCLEOTIDE SEQUENCE</scope>
    <source>
        <strain evidence="1">Duluth1</strain>
        <tissue evidence="1">Whole animal</tissue>
    </source>
</reference>
<keyword evidence="2" id="KW-1185">Reference proteome</keyword>
<sequence length="76" mass="8512">MIGLYGLHRPFCDNTLRTNTLLTLSFTKLANLAKHNFEPEGALILQAQFLRGRLQSLCTPPNLSDNPIMLLEGSDR</sequence>
<organism evidence="1 2">
    <name type="scientific">Dreissena polymorpha</name>
    <name type="common">Zebra mussel</name>
    <name type="synonym">Mytilus polymorpha</name>
    <dbReference type="NCBI Taxonomy" id="45954"/>
    <lineage>
        <taxon>Eukaryota</taxon>
        <taxon>Metazoa</taxon>
        <taxon>Spiralia</taxon>
        <taxon>Lophotrochozoa</taxon>
        <taxon>Mollusca</taxon>
        <taxon>Bivalvia</taxon>
        <taxon>Autobranchia</taxon>
        <taxon>Heteroconchia</taxon>
        <taxon>Euheterodonta</taxon>
        <taxon>Imparidentia</taxon>
        <taxon>Neoheterodontei</taxon>
        <taxon>Myida</taxon>
        <taxon>Dreissenoidea</taxon>
        <taxon>Dreissenidae</taxon>
        <taxon>Dreissena</taxon>
    </lineage>
</organism>
<gene>
    <name evidence="1" type="ORF">DPMN_075202</name>
</gene>
<comment type="caution">
    <text evidence="1">The sequence shown here is derived from an EMBL/GenBank/DDBJ whole genome shotgun (WGS) entry which is preliminary data.</text>
</comment>
<accession>A0A9D4BEP6</accession>
<evidence type="ECO:0000313" key="2">
    <source>
        <dbReference type="Proteomes" id="UP000828390"/>
    </source>
</evidence>
<dbReference type="AlphaFoldDB" id="A0A9D4BEP6"/>
<reference evidence="1" key="1">
    <citation type="journal article" date="2019" name="bioRxiv">
        <title>The Genome of the Zebra Mussel, Dreissena polymorpha: A Resource for Invasive Species Research.</title>
        <authorList>
            <person name="McCartney M.A."/>
            <person name="Auch B."/>
            <person name="Kono T."/>
            <person name="Mallez S."/>
            <person name="Zhang Y."/>
            <person name="Obille A."/>
            <person name="Becker A."/>
            <person name="Abrahante J.E."/>
            <person name="Garbe J."/>
            <person name="Badalamenti J.P."/>
            <person name="Herman A."/>
            <person name="Mangelson H."/>
            <person name="Liachko I."/>
            <person name="Sullivan S."/>
            <person name="Sone E.D."/>
            <person name="Koren S."/>
            <person name="Silverstein K.A.T."/>
            <person name="Beckman K.B."/>
            <person name="Gohl D.M."/>
        </authorList>
    </citation>
    <scope>NUCLEOTIDE SEQUENCE</scope>
    <source>
        <strain evidence="1">Duluth1</strain>
        <tissue evidence="1">Whole animal</tissue>
    </source>
</reference>
<protein>
    <submittedName>
        <fullName evidence="1">Uncharacterized protein</fullName>
    </submittedName>
</protein>
<proteinExistence type="predicted"/>
<name>A0A9D4BEP6_DREPO</name>
<dbReference type="EMBL" id="JAIWYP010000015">
    <property type="protein sequence ID" value="KAH3700230.1"/>
    <property type="molecule type" value="Genomic_DNA"/>
</dbReference>
<dbReference type="Proteomes" id="UP000828390">
    <property type="component" value="Unassembled WGS sequence"/>
</dbReference>
<evidence type="ECO:0000313" key="1">
    <source>
        <dbReference type="EMBL" id="KAH3700230.1"/>
    </source>
</evidence>